<dbReference type="OrthoDB" id="5766633at2"/>
<dbReference type="RefSeq" id="WP_069969552.1">
    <property type="nucleotide sequence ID" value="NZ_CM124774.1"/>
</dbReference>
<dbReference type="PANTHER" id="PTHR34548">
    <property type="entry name" value="PROTEIN TIC 21, CHLOROPLASTIC"/>
    <property type="match status" value="1"/>
</dbReference>
<proteinExistence type="predicted"/>
<feature type="transmembrane region" description="Helical" evidence="1">
    <location>
        <begin position="23"/>
        <end position="48"/>
    </location>
</feature>
<keyword evidence="1" id="KW-0812">Transmembrane</keyword>
<dbReference type="Pfam" id="PF12263">
    <property type="entry name" value="DUF3611"/>
    <property type="match status" value="1"/>
</dbReference>
<evidence type="ECO:0000313" key="2">
    <source>
        <dbReference type="EMBL" id="OEJ72836.1"/>
    </source>
</evidence>
<feature type="transmembrane region" description="Helical" evidence="1">
    <location>
        <begin position="112"/>
        <end position="134"/>
    </location>
</feature>
<dbReference type="EMBL" id="MJGC01000110">
    <property type="protein sequence ID" value="OEJ72836.1"/>
    <property type="molecule type" value="Genomic_DNA"/>
</dbReference>
<name>A0A1E5QDU9_9CYAN</name>
<protein>
    <recommendedName>
        <fullName evidence="3">DUF3611 domain-containing protein</fullName>
    </recommendedName>
</protein>
<organism evidence="2">
    <name type="scientific">Desertifilum tharense IPPAS B-1220</name>
    <dbReference type="NCBI Taxonomy" id="1781255"/>
    <lineage>
        <taxon>Bacteria</taxon>
        <taxon>Bacillati</taxon>
        <taxon>Cyanobacteriota</taxon>
        <taxon>Cyanophyceae</taxon>
        <taxon>Desertifilales</taxon>
        <taxon>Desertifilaceae</taxon>
        <taxon>Desertifilum</taxon>
    </lineage>
</organism>
<dbReference type="PANTHER" id="PTHR34548:SF2">
    <property type="entry name" value="PROTEIN TIC 21, CHLOROPLASTIC"/>
    <property type="match status" value="1"/>
</dbReference>
<accession>A0A1E5QDU9</accession>
<sequence>MPEKSDYYALPPAIDRFSGSLRVVGWVSFWAQLVLAIISSIVLLFAGLFGFTSGPGGGANNPGTGGGLFFAICGLIALYYSVYQAFRFTRLARQLRSPTPSLRPRRADTIQVLRFALVASIVGMALTLIGAGAINGTLVAKALRQPRGIFNPSVNIEDFIQPIDLFIVQANTNTILAHFIGIVAILWLLNAIHKASQS</sequence>
<keyword evidence="1" id="KW-1133">Transmembrane helix</keyword>
<dbReference type="InterPro" id="IPR022051">
    <property type="entry name" value="DUF3611"/>
</dbReference>
<reference evidence="2" key="1">
    <citation type="submission" date="2016-09" db="EMBL/GenBank/DDBJ databases">
        <title>Draft genome of thermotolerant cyanobacterium Desertifilum sp. strain IPPAS B-1220.</title>
        <authorList>
            <person name="Sinetova M.A."/>
            <person name="Bolakhan K."/>
            <person name="Zayadan B.K."/>
            <person name="Mironov K.S."/>
            <person name="Ustinova V."/>
            <person name="Kupriyanova E.V."/>
            <person name="Sidorov R.A."/>
            <person name="Skrypnik A.N."/>
            <person name="Gogoleva N.E."/>
            <person name="Gogolev Y.V."/>
            <person name="Los D.A."/>
        </authorList>
    </citation>
    <scope>NUCLEOTIDE SEQUENCE [LARGE SCALE GENOMIC DNA]</scope>
    <source>
        <strain evidence="2">IPPAS B-1220</strain>
    </source>
</reference>
<feature type="transmembrane region" description="Helical" evidence="1">
    <location>
        <begin position="68"/>
        <end position="86"/>
    </location>
</feature>
<feature type="transmembrane region" description="Helical" evidence="1">
    <location>
        <begin position="175"/>
        <end position="192"/>
    </location>
</feature>
<dbReference type="STRING" id="1781255.BH720_22970"/>
<evidence type="ECO:0000256" key="1">
    <source>
        <dbReference type="SAM" id="Phobius"/>
    </source>
</evidence>
<dbReference type="AlphaFoldDB" id="A0A1E5QDU9"/>
<keyword evidence="1" id="KW-0472">Membrane</keyword>
<evidence type="ECO:0008006" key="3">
    <source>
        <dbReference type="Google" id="ProtNLM"/>
    </source>
</evidence>
<gene>
    <name evidence="2" type="ORF">BH720_22970</name>
</gene>
<comment type="caution">
    <text evidence="2">The sequence shown here is derived from an EMBL/GenBank/DDBJ whole genome shotgun (WGS) entry which is preliminary data.</text>
</comment>